<keyword evidence="8" id="KW-0418">Kinase</keyword>
<dbReference type="InParanoid" id="V4RL65"/>
<evidence type="ECO:0000256" key="4">
    <source>
        <dbReference type="ARBA" id="ARBA00022679"/>
    </source>
</evidence>
<proteinExistence type="predicted"/>
<dbReference type="SUPFAM" id="SSF56112">
    <property type="entry name" value="Protein kinase-like (PK-like)"/>
    <property type="match status" value="2"/>
</dbReference>
<keyword evidence="4" id="KW-0808">Transferase</keyword>
<protein>
    <recommendedName>
        <fullName evidence="17">Protein kinase domain-containing protein</fullName>
    </recommendedName>
</protein>
<accession>V4RL65</accession>
<dbReference type="InterPro" id="IPR011009">
    <property type="entry name" value="Kinase-like_dom_sf"/>
</dbReference>
<keyword evidence="10 16" id="KW-1133">Transmembrane helix</keyword>
<evidence type="ECO:0000259" key="17">
    <source>
        <dbReference type="PROSITE" id="PS50011"/>
    </source>
</evidence>
<dbReference type="GO" id="GO:0030247">
    <property type="term" value="F:polysaccharide binding"/>
    <property type="evidence" value="ECO:0007669"/>
    <property type="project" value="InterPro"/>
</dbReference>
<evidence type="ECO:0000256" key="13">
    <source>
        <dbReference type="ARBA" id="ARBA00023180"/>
    </source>
</evidence>
<evidence type="ECO:0000256" key="9">
    <source>
        <dbReference type="ARBA" id="ARBA00022840"/>
    </source>
</evidence>
<dbReference type="InterPro" id="IPR001245">
    <property type="entry name" value="Ser-Thr/Tyr_kinase_cat_dom"/>
</dbReference>
<keyword evidence="6" id="KW-0732">Signal</keyword>
<comment type="subcellular location">
    <subcellularLocation>
        <location evidence="1">Membrane</location>
        <topology evidence="1">Single-pass type I membrane protein</topology>
    </subcellularLocation>
</comment>
<evidence type="ECO:0000256" key="8">
    <source>
        <dbReference type="ARBA" id="ARBA00022777"/>
    </source>
</evidence>
<keyword evidence="13" id="KW-0325">Glycoprotein</keyword>
<evidence type="ECO:0000256" key="2">
    <source>
        <dbReference type="ARBA" id="ARBA00022527"/>
    </source>
</evidence>
<evidence type="ECO:0000313" key="18">
    <source>
        <dbReference type="EMBL" id="ESR34923.1"/>
    </source>
</evidence>
<keyword evidence="12" id="KW-1015">Disulfide bond</keyword>
<dbReference type="Pfam" id="PF07714">
    <property type="entry name" value="PK_Tyr_Ser-Thr"/>
    <property type="match status" value="1"/>
</dbReference>
<dbReference type="Pfam" id="PF00069">
    <property type="entry name" value="Pkinase"/>
    <property type="match status" value="1"/>
</dbReference>
<dbReference type="KEGG" id="cic:CICLE_v10007060mg"/>
<dbReference type="InterPro" id="IPR025287">
    <property type="entry name" value="WAK_GUB"/>
</dbReference>
<evidence type="ECO:0000256" key="3">
    <source>
        <dbReference type="ARBA" id="ARBA00022553"/>
    </source>
</evidence>
<keyword evidence="9" id="KW-0067">ATP-binding</keyword>
<dbReference type="OMA" id="RSCYCNS"/>
<dbReference type="InterPro" id="IPR000719">
    <property type="entry name" value="Prot_kinase_dom"/>
</dbReference>
<comment type="catalytic activity">
    <reaction evidence="15">
        <text>L-threonyl-[protein] + ATP = O-phospho-L-threonyl-[protein] + ADP + H(+)</text>
        <dbReference type="Rhea" id="RHEA:46608"/>
        <dbReference type="Rhea" id="RHEA-COMP:11060"/>
        <dbReference type="Rhea" id="RHEA-COMP:11605"/>
        <dbReference type="ChEBI" id="CHEBI:15378"/>
        <dbReference type="ChEBI" id="CHEBI:30013"/>
        <dbReference type="ChEBI" id="CHEBI:30616"/>
        <dbReference type="ChEBI" id="CHEBI:61977"/>
        <dbReference type="ChEBI" id="CHEBI:456216"/>
    </reaction>
</comment>
<dbReference type="GO" id="GO:0004674">
    <property type="term" value="F:protein serine/threonine kinase activity"/>
    <property type="evidence" value="ECO:0007669"/>
    <property type="project" value="UniProtKB-KW"/>
</dbReference>
<evidence type="ECO:0000313" key="19">
    <source>
        <dbReference type="Proteomes" id="UP000030687"/>
    </source>
</evidence>
<dbReference type="PANTHER" id="PTHR27005">
    <property type="entry name" value="WALL-ASSOCIATED RECEPTOR KINASE-LIKE 21"/>
    <property type="match status" value="1"/>
</dbReference>
<dbReference type="AlphaFoldDB" id="V4RL65"/>
<reference evidence="18 19" key="1">
    <citation type="submission" date="2013-10" db="EMBL/GenBank/DDBJ databases">
        <authorList>
            <consortium name="International Citrus Genome Consortium"/>
            <person name="Jenkins J."/>
            <person name="Schmutz J."/>
            <person name="Prochnik S."/>
            <person name="Rokhsar D."/>
            <person name="Gmitter F."/>
            <person name="Ollitrault P."/>
            <person name="Machado M."/>
            <person name="Talon M."/>
            <person name="Wincker P."/>
            <person name="Jaillon O."/>
            <person name="Morgante M."/>
        </authorList>
    </citation>
    <scope>NUCLEOTIDE SEQUENCE</scope>
    <source>
        <strain evidence="19">cv. Clemenules</strain>
    </source>
</reference>
<evidence type="ECO:0000256" key="5">
    <source>
        <dbReference type="ARBA" id="ARBA00022692"/>
    </source>
</evidence>
<keyword evidence="11 16" id="KW-0472">Membrane</keyword>
<evidence type="ECO:0000256" key="12">
    <source>
        <dbReference type="ARBA" id="ARBA00023157"/>
    </source>
</evidence>
<feature type="transmembrane region" description="Helical" evidence="16">
    <location>
        <begin position="261"/>
        <end position="283"/>
    </location>
</feature>
<feature type="domain" description="Protein kinase" evidence="17">
    <location>
        <begin position="336"/>
        <end position="600"/>
    </location>
</feature>
<name>V4RL65_CITCL</name>
<keyword evidence="19" id="KW-1185">Reference proteome</keyword>
<keyword evidence="5 16" id="KW-0812">Transmembrane</keyword>
<dbReference type="Gene3D" id="1.10.510.10">
    <property type="entry name" value="Transferase(Phosphotransferase) domain 1"/>
    <property type="match status" value="2"/>
</dbReference>
<dbReference type="STRING" id="85681.V4RL65"/>
<dbReference type="FunFam" id="3.30.200.20:FF:000043">
    <property type="entry name" value="Wall-associated receptor kinase 2"/>
    <property type="match status" value="1"/>
</dbReference>
<sequence>MLNKFCFDSCEFVTASAMLAATSSIIVLLLGPIKASGKFLCSTECGNVSIIYPFGIGKGCYFDKGYEVICDNSSGSPKAFLPSIKTELLDSFSDTTIRVNIPVIFLHNSIVTSNNIARRVNVSGSPFTFPWRLNKFTAIGCDNYAIDLGNDSTVSGGCLSVCTCDPTQKSGCYDFLCSIPPISKVLNANLSYFYSQSILQNCRSVSLVQGDWLDSSYLSNPQVLKDRDQVPAMLEWGEQIGACIEEYSSNPTSCNLNQECLIAAGCSGGLVLLFLLIGIWWLYKFVKRKRQIKLKQKFFKRNGGLILQQELSVSEGNIEKTKLFTSNDLEKATDNYNTNRILGQGGQGTVYKGMLTNGRIVAVKKSKLVDESNVEQFINEVVILSQLNHRNVVKLLGCCLETEVPLLVYEFIPNGTLYQYLHDPIEEFPLTWEMRLHIAVEVSGALSYLHSTFKSANILLDDKFRAKVSDFGASRSITVDQTHLTTQVQGTFGYLDPEYFRSSQFTEKSDVYSFGVVLVELLTRQKPIRSTDGEEDKSLAGYFLQAMKENRLFEVFDAQFLKEAKEEEIVTVAVLAKKCLNLNGKKRPTMKEVALELGGIRASTGASVLQHSREEIDFVGEFPGALFYLHSAASISIYHRDIKSTNILLDNKYQAKISDFRTSRSVMVDQTHLSTKVKRTFEYVDLRVFSVKSIY</sequence>
<evidence type="ECO:0000256" key="11">
    <source>
        <dbReference type="ARBA" id="ARBA00023136"/>
    </source>
</evidence>
<dbReference type="GO" id="GO:0005886">
    <property type="term" value="C:plasma membrane"/>
    <property type="evidence" value="ECO:0007669"/>
    <property type="project" value="TreeGrafter"/>
</dbReference>
<evidence type="ECO:0000256" key="14">
    <source>
        <dbReference type="ARBA" id="ARBA00047558"/>
    </source>
</evidence>
<gene>
    <name evidence="18" type="ORF">CICLE_v10007060mg</name>
</gene>
<evidence type="ECO:0000256" key="16">
    <source>
        <dbReference type="SAM" id="Phobius"/>
    </source>
</evidence>
<comment type="catalytic activity">
    <reaction evidence="14">
        <text>L-seryl-[protein] + ATP = O-phospho-L-seryl-[protein] + ADP + H(+)</text>
        <dbReference type="Rhea" id="RHEA:17989"/>
        <dbReference type="Rhea" id="RHEA-COMP:9863"/>
        <dbReference type="Rhea" id="RHEA-COMP:11604"/>
        <dbReference type="ChEBI" id="CHEBI:15378"/>
        <dbReference type="ChEBI" id="CHEBI:29999"/>
        <dbReference type="ChEBI" id="CHEBI:30616"/>
        <dbReference type="ChEBI" id="CHEBI:83421"/>
        <dbReference type="ChEBI" id="CHEBI:456216"/>
    </reaction>
</comment>
<dbReference type="GO" id="GO:0007166">
    <property type="term" value="P:cell surface receptor signaling pathway"/>
    <property type="evidence" value="ECO:0007669"/>
    <property type="project" value="InterPro"/>
</dbReference>
<dbReference type="PANTHER" id="PTHR27005:SF521">
    <property type="entry name" value="WALL-ASSOCIATED RECEPTOR KINASE-LIKE 6"/>
    <property type="match status" value="1"/>
</dbReference>
<dbReference type="Pfam" id="PF13947">
    <property type="entry name" value="GUB_WAK_bind"/>
    <property type="match status" value="1"/>
</dbReference>
<dbReference type="Gene3D" id="3.30.200.20">
    <property type="entry name" value="Phosphorylase Kinase, domain 1"/>
    <property type="match status" value="1"/>
</dbReference>
<dbReference type="Proteomes" id="UP000030687">
    <property type="component" value="Unassembled WGS sequence"/>
</dbReference>
<evidence type="ECO:0000256" key="15">
    <source>
        <dbReference type="ARBA" id="ARBA00047951"/>
    </source>
</evidence>
<dbReference type="FunFam" id="1.10.510.10:FF:000084">
    <property type="entry name" value="Wall-associated receptor kinase 2"/>
    <property type="match status" value="1"/>
</dbReference>
<keyword evidence="7" id="KW-0547">Nucleotide-binding</keyword>
<dbReference type="Gramene" id="ESR34923">
    <property type="protein sequence ID" value="ESR34923"/>
    <property type="gene ID" value="CICLE_v10007060mg"/>
</dbReference>
<dbReference type="EMBL" id="KI537036">
    <property type="protein sequence ID" value="ESR34923.1"/>
    <property type="molecule type" value="Genomic_DNA"/>
</dbReference>
<evidence type="ECO:0000256" key="1">
    <source>
        <dbReference type="ARBA" id="ARBA00004479"/>
    </source>
</evidence>
<organism evidence="18 19">
    <name type="scientific">Citrus clementina</name>
    <name type="common">Clementine</name>
    <name type="synonym">Citrus deliciosa x Citrus sinensis</name>
    <dbReference type="NCBI Taxonomy" id="85681"/>
    <lineage>
        <taxon>Eukaryota</taxon>
        <taxon>Viridiplantae</taxon>
        <taxon>Streptophyta</taxon>
        <taxon>Embryophyta</taxon>
        <taxon>Tracheophyta</taxon>
        <taxon>Spermatophyta</taxon>
        <taxon>Magnoliopsida</taxon>
        <taxon>eudicotyledons</taxon>
        <taxon>Gunneridae</taxon>
        <taxon>Pentapetalae</taxon>
        <taxon>rosids</taxon>
        <taxon>malvids</taxon>
        <taxon>Sapindales</taxon>
        <taxon>Rutaceae</taxon>
        <taxon>Aurantioideae</taxon>
        <taxon>Citrus</taxon>
    </lineage>
</organism>
<dbReference type="eggNOG" id="ENOG502RMXX">
    <property type="taxonomic scope" value="Eukaryota"/>
</dbReference>
<keyword evidence="3" id="KW-0597">Phosphoprotein</keyword>
<dbReference type="SMART" id="SM00220">
    <property type="entry name" value="S_TKc"/>
    <property type="match status" value="1"/>
</dbReference>
<feature type="transmembrane region" description="Helical" evidence="16">
    <location>
        <begin position="12"/>
        <end position="33"/>
    </location>
</feature>
<evidence type="ECO:0000256" key="6">
    <source>
        <dbReference type="ARBA" id="ARBA00022729"/>
    </source>
</evidence>
<dbReference type="InterPro" id="IPR045274">
    <property type="entry name" value="WAK-like"/>
</dbReference>
<evidence type="ECO:0000256" key="7">
    <source>
        <dbReference type="ARBA" id="ARBA00022741"/>
    </source>
</evidence>
<dbReference type="PROSITE" id="PS50011">
    <property type="entry name" value="PROTEIN_KINASE_DOM"/>
    <property type="match status" value="1"/>
</dbReference>
<dbReference type="GO" id="GO:0005524">
    <property type="term" value="F:ATP binding"/>
    <property type="evidence" value="ECO:0007669"/>
    <property type="project" value="UniProtKB-KW"/>
</dbReference>
<keyword evidence="2" id="KW-0723">Serine/threonine-protein kinase</keyword>
<evidence type="ECO:0000256" key="10">
    <source>
        <dbReference type="ARBA" id="ARBA00022989"/>
    </source>
</evidence>